<comment type="caution">
    <text evidence="2">The sequence shown here is derived from an EMBL/GenBank/DDBJ whole genome shotgun (WGS) entry which is preliminary data.</text>
</comment>
<organism evidence="2 3">
    <name type="scientific">Artemia franciscana</name>
    <name type="common">Brine shrimp</name>
    <name type="synonym">Artemia sanfranciscana</name>
    <dbReference type="NCBI Taxonomy" id="6661"/>
    <lineage>
        <taxon>Eukaryota</taxon>
        <taxon>Metazoa</taxon>
        <taxon>Ecdysozoa</taxon>
        <taxon>Arthropoda</taxon>
        <taxon>Crustacea</taxon>
        <taxon>Branchiopoda</taxon>
        <taxon>Anostraca</taxon>
        <taxon>Artemiidae</taxon>
        <taxon>Artemia</taxon>
    </lineage>
</organism>
<feature type="region of interest" description="Disordered" evidence="1">
    <location>
        <begin position="127"/>
        <end position="148"/>
    </location>
</feature>
<protein>
    <submittedName>
        <fullName evidence="2">Uncharacterized protein</fullName>
    </submittedName>
</protein>
<evidence type="ECO:0000313" key="3">
    <source>
        <dbReference type="Proteomes" id="UP001187531"/>
    </source>
</evidence>
<keyword evidence="3" id="KW-1185">Reference proteome</keyword>
<evidence type="ECO:0000313" key="2">
    <source>
        <dbReference type="EMBL" id="KAK2713417.1"/>
    </source>
</evidence>
<proteinExistence type="predicted"/>
<sequence length="195" mass="21586">MSEQNFERSEMAQYESDPFDIDELLLCHIASENSEISFKPAKPSGLADSLGTATSNDDFFCVQLELSQNKNDPKKTWKAINEVIKGTKKKQILAIQANDRIADNPVEVAELIVDHFSNIRKMIQSKIPSDRPATSEFEDNRSDGHQMNIEPCTTEEVNKIVASVKSNSAGIDGLNLWALKSILPTVPKAGSLTHI</sequence>
<evidence type="ECO:0000256" key="1">
    <source>
        <dbReference type="SAM" id="MobiDB-lite"/>
    </source>
</evidence>
<reference evidence="2" key="1">
    <citation type="submission" date="2023-07" db="EMBL/GenBank/DDBJ databases">
        <title>Chromosome-level genome assembly of Artemia franciscana.</title>
        <authorList>
            <person name="Jo E."/>
        </authorList>
    </citation>
    <scope>NUCLEOTIDE SEQUENCE</scope>
    <source>
        <tissue evidence="2">Whole body</tissue>
    </source>
</reference>
<dbReference type="Proteomes" id="UP001187531">
    <property type="component" value="Unassembled WGS sequence"/>
</dbReference>
<name>A0AA88HZ75_ARTSF</name>
<dbReference type="EMBL" id="JAVRJZ010000014">
    <property type="protein sequence ID" value="KAK2713417.1"/>
    <property type="molecule type" value="Genomic_DNA"/>
</dbReference>
<gene>
    <name evidence="2" type="ORF">QYM36_009324</name>
</gene>
<dbReference type="AlphaFoldDB" id="A0AA88HZ75"/>
<accession>A0AA88HZ75</accession>